<dbReference type="SMART" id="SM00554">
    <property type="entry name" value="FAS1"/>
    <property type="match status" value="2"/>
</dbReference>
<dbReference type="EMBL" id="JAVFKD010000016">
    <property type="protein sequence ID" value="KAK5988364.1"/>
    <property type="molecule type" value="Genomic_DNA"/>
</dbReference>
<organism evidence="3 4">
    <name type="scientific">Cladobotryum mycophilum</name>
    <dbReference type="NCBI Taxonomy" id="491253"/>
    <lineage>
        <taxon>Eukaryota</taxon>
        <taxon>Fungi</taxon>
        <taxon>Dikarya</taxon>
        <taxon>Ascomycota</taxon>
        <taxon>Pezizomycotina</taxon>
        <taxon>Sordariomycetes</taxon>
        <taxon>Hypocreomycetidae</taxon>
        <taxon>Hypocreales</taxon>
        <taxon>Hypocreaceae</taxon>
        <taxon>Cladobotryum</taxon>
    </lineage>
</organism>
<dbReference type="Pfam" id="PF02469">
    <property type="entry name" value="Fasciclin"/>
    <property type="match status" value="2"/>
</dbReference>
<accession>A0ABR0S877</accession>
<dbReference type="PANTHER" id="PTHR10900:SF77">
    <property type="entry name" value="FI19380P1"/>
    <property type="match status" value="1"/>
</dbReference>
<evidence type="ECO:0000313" key="3">
    <source>
        <dbReference type="EMBL" id="KAK5988364.1"/>
    </source>
</evidence>
<dbReference type="Gene3D" id="2.30.180.10">
    <property type="entry name" value="FAS1 domain"/>
    <property type="match status" value="2"/>
</dbReference>
<dbReference type="SUPFAM" id="SSF82153">
    <property type="entry name" value="FAS1 domain"/>
    <property type="match status" value="2"/>
</dbReference>
<dbReference type="InterPro" id="IPR050904">
    <property type="entry name" value="Adhesion/Biosynth-related"/>
</dbReference>
<proteinExistence type="predicted"/>
<dbReference type="PROSITE" id="PS50213">
    <property type="entry name" value="FAS1"/>
    <property type="match status" value="2"/>
</dbReference>
<reference evidence="3 4" key="1">
    <citation type="submission" date="2024-01" db="EMBL/GenBank/DDBJ databases">
        <title>Complete genome of Cladobotryum mycophilum ATHUM6906.</title>
        <authorList>
            <person name="Christinaki A.C."/>
            <person name="Myridakis A.I."/>
            <person name="Kouvelis V.N."/>
        </authorList>
    </citation>
    <scope>NUCLEOTIDE SEQUENCE [LARGE SCALE GENOMIC DNA]</scope>
    <source>
        <strain evidence="3 4">ATHUM6906</strain>
    </source>
</reference>
<keyword evidence="4" id="KW-1185">Reference proteome</keyword>
<sequence>MGLGSAIPRALRTTVFLVVVGLLAQYYFGRNEESFFRSGKSKAAINTSPVVPKIHDDRFSSWPLQDKLPENATVWDIIRNDERISRFADVVGMFDDIVGGLKAPKAKFTIYAPVNEAFEREFFPFDLPWFYWKFLAGYHMGPGPVPEKALHSTGTVSSFVNADIFFTYKQRISTQQHSSGQITLNHQVGHIASAPDSAAVNGFVHYIDGLLALPNSTASVLRQRPSLSTLHDGLILSGLSSIINDTNAHVGQTLFAPTNAAFERLSAKARRFLFGPGGKPFLQALLKGHVVANRTLFSDVYFPHGDAQMVDLRAAVQASGDSPHVIELPTLHANLNLTTSVKQHEGKTQLWVTPSRAAGDTSQEDEAIPISVADIVVMDGVVHEIDTLLMPPAPEAEEGGGQDKQAHHHAPSASAALWKALAGHDKREISIEELLERLGPWVTQPE</sequence>
<feature type="domain" description="FAS1" evidence="2">
    <location>
        <begin position="214"/>
        <end position="389"/>
    </location>
</feature>
<feature type="region of interest" description="Disordered" evidence="1">
    <location>
        <begin position="391"/>
        <end position="413"/>
    </location>
</feature>
<evidence type="ECO:0000313" key="4">
    <source>
        <dbReference type="Proteomes" id="UP001338125"/>
    </source>
</evidence>
<evidence type="ECO:0000256" key="1">
    <source>
        <dbReference type="SAM" id="MobiDB-lite"/>
    </source>
</evidence>
<protein>
    <submittedName>
        <fullName evidence="3">Aurofusarin biosynthesis cluster protein S</fullName>
    </submittedName>
</protein>
<comment type="caution">
    <text evidence="3">The sequence shown here is derived from an EMBL/GenBank/DDBJ whole genome shotgun (WGS) entry which is preliminary data.</text>
</comment>
<dbReference type="PANTHER" id="PTHR10900">
    <property type="entry name" value="PERIOSTIN-RELATED"/>
    <property type="match status" value="1"/>
</dbReference>
<gene>
    <name evidence="3" type="ORF">PT974_12516</name>
</gene>
<feature type="domain" description="FAS1" evidence="2">
    <location>
        <begin position="71"/>
        <end position="211"/>
    </location>
</feature>
<evidence type="ECO:0000259" key="2">
    <source>
        <dbReference type="PROSITE" id="PS50213"/>
    </source>
</evidence>
<name>A0ABR0S877_9HYPO</name>
<dbReference type="InterPro" id="IPR000782">
    <property type="entry name" value="FAS1_domain"/>
</dbReference>
<dbReference type="InterPro" id="IPR036378">
    <property type="entry name" value="FAS1_dom_sf"/>
</dbReference>
<dbReference type="Proteomes" id="UP001338125">
    <property type="component" value="Unassembled WGS sequence"/>
</dbReference>